<dbReference type="EMBL" id="JADGJD010000587">
    <property type="protein sequence ID" value="KAJ3049848.1"/>
    <property type="molecule type" value="Genomic_DNA"/>
</dbReference>
<keyword evidence="6" id="KW-0560">Oxidoreductase</keyword>
<dbReference type="CDD" id="cd00302">
    <property type="entry name" value="cytochrome_P450"/>
    <property type="match status" value="1"/>
</dbReference>
<dbReference type="SUPFAM" id="SSF48264">
    <property type="entry name" value="Cytochrome P450"/>
    <property type="match status" value="1"/>
</dbReference>
<dbReference type="InterPro" id="IPR002403">
    <property type="entry name" value="Cyt_P450_E_grp-IV"/>
</dbReference>
<dbReference type="Proteomes" id="UP001212841">
    <property type="component" value="Unassembled WGS sequence"/>
</dbReference>
<gene>
    <name evidence="8" type="ORF">HK097_009158</name>
</gene>
<evidence type="ECO:0000256" key="6">
    <source>
        <dbReference type="RuleBase" id="RU000461"/>
    </source>
</evidence>
<organism evidence="8 9">
    <name type="scientific">Rhizophlyctis rosea</name>
    <dbReference type="NCBI Taxonomy" id="64517"/>
    <lineage>
        <taxon>Eukaryota</taxon>
        <taxon>Fungi</taxon>
        <taxon>Fungi incertae sedis</taxon>
        <taxon>Chytridiomycota</taxon>
        <taxon>Chytridiomycota incertae sedis</taxon>
        <taxon>Chytridiomycetes</taxon>
        <taxon>Rhizophlyctidales</taxon>
        <taxon>Rhizophlyctidaceae</taxon>
        <taxon>Rhizophlyctis</taxon>
    </lineage>
</organism>
<dbReference type="InterPro" id="IPR036396">
    <property type="entry name" value="Cyt_P450_sf"/>
</dbReference>
<evidence type="ECO:0000256" key="2">
    <source>
        <dbReference type="ARBA" id="ARBA00010617"/>
    </source>
</evidence>
<dbReference type="GO" id="GO:0005506">
    <property type="term" value="F:iron ion binding"/>
    <property type="evidence" value="ECO:0007669"/>
    <property type="project" value="InterPro"/>
</dbReference>
<keyword evidence="3 5" id="KW-0479">Metal-binding</keyword>
<dbReference type="PRINTS" id="PR00465">
    <property type="entry name" value="EP450IV"/>
</dbReference>
<dbReference type="AlphaFoldDB" id="A0AAD5SCD3"/>
<evidence type="ECO:0000313" key="9">
    <source>
        <dbReference type="Proteomes" id="UP001212841"/>
    </source>
</evidence>
<dbReference type="GO" id="GO:0004497">
    <property type="term" value="F:monooxygenase activity"/>
    <property type="evidence" value="ECO:0007669"/>
    <property type="project" value="UniProtKB-KW"/>
</dbReference>
<dbReference type="PANTHER" id="PTHR24305">
    <property type="entry name" value="CYTOCHROME P450"/>
    <property type="match status" value="1"/>
</dbReference>
<name>A0AAD5SCD3_9FUNG</name>
<evidence type="ECO:0008006" key="10">
    <source>
        <dbReference type="Google" id="ProtNLM"/>
    </source>
</evidence>
<keyword evidence="9" id="KW-1185">Reference proteome</keyword>
<comment type="cofactor">
    <cofactor evidence="1 5">
        <name>heme</name>
        <dbReference type="ChEBI" id="CHEBI:30413"/>
    </cofactor>
</comment>
<dbReference type="GO" id="GO:0016705">
    <property type="term" value="F:oxidoreductase activity, acting on paired donors, with incorporation or reduction of molecular oxygen"/>
    <property type="evidence" value="ECO:0007669"/>
    <property type="project" value="InterPro"/>
</dbReference>
<evidence type="ECO:0000256" key="5">
    <source>
        <dbReference type="PIRSR" id="PIRSR602403-1"/>
    </source>
</evidence>
<reference evidence="8" key="1">
    <citation type="submission" date="2020-05" db="EMBL/GenBank/DDBJ databases">
        <title>Phylogenomic resolution of chytrid fungi.</title>
        <authorList>
            <person name="Stajich J.E."/>
            <person name="Amses K."/>
            <person name="Simmons R."/>
            <person name="Seto K."/>
            <person name="Myers J."/>
            <person name="Bonds A."/>
            <person name="Quandt C.A."/>
            <person name="Barry K."/>
            <person name="Liu P."/>
            <person name="Grigoriev I."/>
            <person name="Longcore J.E."/>
            <person name="James T.Y."/>
        </authorList>
    </citation>
    <scope>NUCLEOTIDE SEQUENCE</scope>
    <source>
        <strain evidence="8">JEL0318</strain>
    </source>
</reference>
<feature type="region of interest" description="Disordered" evidence="7">
    <location>
        <begin position="444"/>
        <end position="483"/>
    </location>
</feature>
<dbReference type="GO" id="GO:0020037">
    <property type="term" value="F:heme binding"/>
    <property type="evidence" value="ECO:0007669"/>
    <property type="project" value="InterPro"/>
</dbReference>
<evidence type="ECO:0000256" key="7">
    <source>
        <dbReference type="SAM" id="MobiDB-lite"/>
    </source>
</evidence>
<dbReference type="InterPro" id="IPR017972">
    <property type="entry name" value="Cyt_P450_CS"/>
</dbReference>
<evidence type="ECO:0000256" key="1">
    <source>
        <dbReference type="ARBA" id="ARBA00001971"/>
    </source>
</evidence>
<evidence type="ECO:0000256" key="4">
    <source>
        <dbReference type="ARBA" id="ARBA00023004"/>
    </source>
</evidence>
<evidence type="ECO:0000256" key="3">
    <source>
        <dbReference type="ARBA" id="ARBA00022723"/>
    </source>
</evidence>
<dbReference type="InterPro" id="IPR050121">
    <property type="entry name" value="Cytochrome_P450_monoxygenase"/>
</dbReference>
<dbReference type="PRINTS" id="PR00385">
    <property type="entry name" value="P450"/>
</dbReference>
<keyword evidence="6" id="KW-0503">Monooxygenase</keyword>
<comment type="caution">
    <text evidence="8">The sequence shown here is derived from an EMBL/GenBank/DDBJ whole genome shotgun (WGS) entry which is preliminary data.</text>
</comment>
<protein>
    <recommendedName>
        <fullName evidence="10">Cytochrome P450</fullName>
    </recommendedName>
</protein>
<feature type="compositionally biased region" description="Low complexity" evidence="7">
    <location>
        <begin position="462"/>
        <end position="476"/>
    </location>
</feature>
<accession>A0AAD5SCD3</accession>
<dbReference type="PANTHER" id="PTHR24305:SF166">
    <property type="entry name" value="CYTOCHROME P450 12A4, MITOCHONDRIAL-RELATED"/>
    <property type="match status" value="1"/>
</dbReference>
<dbReference type="Gene3D" id="1.10.630.10">
    <property type="entry name" value="Cytochrome P450"/>
    <property type="match status" value="1"/>
</dbReference>
<dbReference type="PROSITE" id="PS00086">
    <property type="entry name" value="CYTOCHROME_P450"/>
    <property type="match status" value="1"/>
</dbReference>
<keyword evidence="5 6" id="KW-0349">Heme</keyword>
<feature type="binding site" description="axial binding residue" evidence="5">
    <location>
        <position position="497"/>
    </location>
    <ligand>
        <name>heme</name>
        <dbReference type="ChEBI" id="CHEBI:30413"/>
    </ligand>
    <ligandPart>
        <name>Fe</name>
        <dbReference type="ChEBI" id="CHEBI:18248"/>
    </ligandPart>
</feature>
<evidence type="ECO:0000313" key="8">
    <source>
        <dbReference type="EMBL" id="KAJ3049848.1"/>
    </source>
</evidence>
<proteinExistence type="inferred from homology"/>
<dbReference type="Pfam" id="PF00067">
    <property type="entry name" value="p450"/>
    <property type="match status" value="1"/>
</dbReference>
<comment type="similarity">
    <text evidence="2 6">Belongs to the cytochrome P450 family.</text>
</comment>
<keyword evidence="4 5" id="KW-0408">Iron</keyword>
<sequence length="549" mass="63633">MLHQLLTLLPPLPTQWYFFVLPLLSTIAVYLFFEFLRDRTPPGKPDDAPHRKAYPFVGHFYYHPMDQMVKHGTEQETLTRLGKVVKLFMPGLRSIIVMEPGLLKKMLVTDFKAFERSKPLSQIFDPIAGGLALMPNGDQWREARHFFGPFFHTAVVKGYSEIIRSGIQNLHTYLETHSKPSTPSSKPPTLDLQHTFDSLNFDIIARLICGVSPNSLQGSQTLVEAWCQVADHLMWRFIVKFSHYWEFIKTPAVRRYEKNMAMLEEMVIKRLREYEREGVDEGDRCVLAEFVRRREKDLESVPSFMRYDDREVVKHLMTFLFAGRDTTSSLLTWVCAYLTIRPDVVEKLRAEVEQFPKDLTYEDLDKMRYLDWVVKETLRIKPPLPVLFRELTEDRVLEWEMPDGRVGRQFIGKGQNVMWNSLGVHTHPDHYPQPLEFIPERWAKGSAAASSSPTTPSPITPSPTTTSPTLTTPTDKPSTHPDAQFTFIPFGAGPRRCVGEKLGLFQAKFVIAEMVRNWKWEMGEGFDMEIEHTVTMRARRGIRVRLERR</sequence>
<dbReference type="InterPro" id="IPR001128">
    <property type="entry name" value="Cyt_P450"/>
</dbReference>